<evidence type="ECO:0000256" key="2">
    <source>
        <dbReference type="SAM" id="Phobius"/>
    </source>
</evidence>
<evidence type="ECO:0000256" key="1">
    <source>
        <dbReference type="SAM" id="MobiDB-lite"/>
    </source>
</evidence>
<feature type="transmembrane region" description="Helical" evidence="2">
    <location>
        <begin position="919"/>
        <end position="938"/>
    </location>
</feature>
<comment type="caution">
    <text evidence="3">The sequence shown here is derived from an EMBL/GenBank/DDBJ whole genome shotgun (WGS) entry which is preliminary data.</text>
</comment>
<keyword evidence="2" id="KW-1133">Transmembrane helix</keyword>
<evidence type="ECO:0000313" key="3">
    <source>
        <dbReference type="EMBL" id="KAK0674325.1"/>
    </source>
</evidence>
<reference evidence="3" key="1">
    <citation type="submission" date="2023-06" db="EMBL/GenBank/DDBJ databases">
        <title>Genome-scale phylogeny and comparative genomics of the fungal order Sordariales.</title>
        <authorList>
            <consortium name="Lawrence Berkeley National Laboratory"/>
            <person name="Hensen N."/>
            <person name="Bonometti L."/>
            <person name="Westerberg I."/>
            <person name="Brannstrom I.O."/>
            <person name="Guillou S."/>
            <person name="Cros-Aarteil S."/>
            <person name="Calhoun S."/>
            <person name="Haridas S."/>
            <person name="Kuo A."/>
            <person name="Mondo S."/>
            <person name="Pangilinan J."/>
            <person name="Riley R."/>
            <person name="Labutti K."/>
            <person name="Andreopoulos B."/>
            <person name="Lipzen A."/>
            <person name="Chen C."/>
            <person name="Yanf M."/>
            <person name="Daum C."/>
            <person name="Ng V."/>
            <person name="Clum A."/>
            <person name="Steindorff A."/>
            <person name="Ohm R."/>
            <person name="Martin F."/>
            <person name="Silar P."/>
            <person name="Natvig D."/>
            <person name="Lalanne C."/>
            <person name="Gautier V."/>
            <person name="Ament-Velasquez S.L."/>
            <person name="Kruys A."/>
            <person name="Hutchinson M.I."/>
            <person name="Powell A.J."/>
            <person name="Barry K."/>
            <person name="Miller A.N."/>
            <person name="Grigoriev I.V."/>
            <person name="Debuchy R."/>
            <person name="Gladieux P."/>
            <person name="Thoren M.H."/>
            <person name="Johannesson H."/>
        </authorList>
    </citation>
    <scope>NUCLEOTIDE SEQUENCE</scope>
    <source>
        <strain evidence="3">CBS 307.81</strain>
    </source>
</reference>
<dbReference type="EMBL" id="JAULSY010000002">
    <property type="protein sequence ID" value="KAK0674325.1"/>
    <property type="molecule type" value="Genomic_DNA"/>
</dbReference>
<keyword evidence="2" id="KW-0812">Transmembrane</keyword>
<proteinExistence type="predicted"/>
<sequence length="1374" mass="152523">MADTMSYLASAHKPSAHGGACRGPQSRAYRRALHRYAKQINALPSYAKAFHKNNPQCFGLPRSYSLRVIQDDNAEAAPAAAQAIEGKTIVIGQHGSNNSGLQLGSVGVKPSDVNWFASTNSYVFDTVLEQQSARLFPQLKASRVSGYVSLEGNAPAASIAIGSDVINVKLDKKASWYDVEVAADAGAYFDTHKTTLAWDVKSDKWTKASWEEGKFTWGYDIANKGNDLQEDWVAENMFLDNYSDPPTEFNLTMDQYGSDYTCIIGESTDDGAFINTNITTLDLVPAAPAQRSGSAIKSVFPVRWKIQMTPFADGFVGAYEDSKGAIYAVKGSLRLEEDADESAIAASMAEDCTIAQGADDSAVADNMVEDSSIVEGAEESFSVMSIAETPSFKMASSDAAPPKAKLAVHQLLAFDPMVQDKEDPSGYRDSVATVAMKDFQNIIIYHMDEDLRTTFISASQVHLEPAVLAIANDDPGNAAWYKTLQVPLITSVLAQGTTDWGKHCNGARAAARLKSIPAESEVYKRHSAKLYRYRYFEKFEGMKEFLSDQRNGGHKDDLNKFADRMKQQFKAKTSGLGAGNPDFQKNIDNSLAEIDNLAKWARDKNLYWAMQLLYWVQNSAVKMWYGQYMSGSVSSAVAMRLKQLNTLFGILEDNANNTRPGGKSFMQVFNEEIRLYQMTTIIPQMVDLTGNTKQDIDDLVKECLDQYIKQYQNIDMEAHKEAIEAALLLYQQNELRRKIFKMLFSLSRVSSTLGSWGATIQLWHQELYNRPWFQNVAKIANSLRVLTVLTSVVVLVQPLLTGEWRSMSSEQKLKWGFALGGLAGMLIIEIAQGTLRLVQFWSDMATKRWYEKLGTAFGWEGAVNKIENGALRVQKGFGGWFSRTAEQTKDLAARIAAKEEGLVDFTRFEKIFGRNVGEFMGAVLGVVLGIVSIVLILIELDSNKDGLLQAMDWIMFTSSVIQVAGIILGWVAAGLGAAYSGLALVAAWSGPVAIVFALIGIILFLVWYFTTDHRDPIQKFVEDKARPAGLWVDNPMQASDYIRTVPAVDQNPSLPGLTFKGPMRRAGDVGQEDPSSIDAKYLRLSKTTGAVDLADSLDYTSDTIWSFETDAYGKSFIYTKRVIQENGRKRAVLWYMSTDGSNNIIVKERPGADPEWKALIPSLQWEVEVLEPPKVDGKKNVLASKARIRRGNLDLGRVFDRGNKQPGGLVLVDVGKYEEAAKRYRFEYIMYRQGTGPRPELPGPVVPFYVWEIEMEAMGPGNLEYSSPKWVLTKKHKNERNYPRFDYEPSDAMRWSISPPLDANSFELVTAVGQDGGIVKQKDGVEPPLMPPTTYTVTCTVTRGGKDLVSCQASFTLEVVTEEELAKRQEEEEE</sequence>
<feature type="transmembrane region" description="Helical" evidence="2">
    <location>
        <begin position="985"/>
        <end position="1009"/>
    </location>
</feature>
<keyword evidence="2" id="KW-0472">Membrane</keyword>
<feature type="region of interest" description="Disordered" evidence="1">
    <location>
        <begin position="1"/>
        <end position="24"/>
    </location>
</feature>
<feature type="transmembrane region" description="Helical" evidence="2">
    <location>
        <begin position="950"/>
        <end position="973"/>
    </location>
</feature>
<accession>A0AA40DH55</accession>
<evidence type="ECO:0000313" key="4">
    <source>
        <dbReference type="Proteomes" id="UP001174997"/>
    </source>
</evidence>
<keyword evidence="4" id="KW-1185">Reference proteome</keyword>
<name>A0AA40DH55_9PEZI</name>
<feature type="transmembrane region" description="Helical" evidence="2">
    <location>
        <begin position="813"/>
        <end position="835"/>
    </location>
</feature>
<dbReference type="Proteomes" id="UP001174997">
    <property type="component" value="Unassembled WGS sequence"/>
</dbReference>
<gene>
    <name evidence="3" type="ORF">QBC41DRAFT_309875</name>
</gene>
<organism evidence="3 4">
    <name type="scientific">Cercophora samala</name>
    <dbReference type="NCBI Taxonomy" id="330535"/>
    <lineage>
        <taxon>Eukaryota</taxon>
        <taxon>Fungi</taxon>
        <taxon>Dikarya</taxon>
        <taxon>Ascomycota</taxon>
        <taxon>Pezizomycotina</taxon>
        <taxon>Sordariomycetes</taxon>
        <taxon>Sordariomycetidae</taxon>
        <taxon>Sordariales</taxon>
        <taxon>Lasiosphaeriaceae</taxon>
        <taxon>Cercophora</taxon>
    </lineage>
</organism>
<protein>
    <submittedName>
        <fullName evidence="3">Uncharacterized protein</fullName>
    </submittedName>
</protein>